<evidence type="ECO:0000313" key="12">
    <source>
        <dbReference type="Proteomes" id="UP000070058"/>
    </source>
</evidence>
<evidence type="ECO:0000313" key="11">
    <source>
        <dbReference type="EMBL" id="KXU35326.1"/>
    </source>
</evidence>
<feature type="transmembrane region" description="Helical" evidence="10">
    <location>
        <begin position="453"/>
        <end position="471"/>
    </location>
</feature>
<feature type="transmembrane region" description="Helical" evidence="10">
    <location>
        <begin position="425"/>
        <end position="447"/>
    </location>
</feature>
<dbReference type="RefSeq" id="WP_068630501.1">
    <property type="nucleotide sequence ID" value="NZ_LSZQ01000050.1"/>
</dbReference>
<evidence type="ECO:0000256" key="10">
    <source>
        <dbReference type="SAM" id="Phobius"/>
    </source>
</evidence>
<evidence type="ECO:0000256" key="8">
    <source>
        <dbReference type="ARBA" id="ARBA00023136"/>
    </source>
</evidence>
<evidence type="ECO:0000256" key="4">
    <source>
        <dbReference type="ARBA" id="ARBA00022475"/>
    </source>
</evidence>
<evidence type="ECO:0000256" key="5">
    <source>
        <dbReference type="ARBA" id="ARBA00022692"/>
    </source>
</evidence>
<feature type="transmembrane region" description="Helical" evidence="10">
    <location>
        <begin position="160"/>
        <end position="182"/>
    </location>
</feature>
<keyword evidence="3" id="KW-0050">Antiport</keyword>
<dbReference type="CDD" id="cd13131">
    <property type="entry name" value="MATE_NorM_like"/>
    <property type="match status" value="1"/>
</dbReference>
<dbReference type="InterPro" id="IPR002528">
    <property type="entry name" value="MATE_fam"/>
</dbReference>
<dbReference type="PANTHER" id="PTHR43298">
    <property type="entry name" value="MULTIDRUG RESISTANCE PROTEIN NORM-RELATED"/>
    <property type="match status" value="1"/>
</dbReference>
<keyword evidence="6 10" id="KW-1133">Transmembrane helix</keyword>
<accession>A0A139SL89</accession>
<organism evidence="11 12">
    <name type="scientific">Cephaloticoccus primus</name>
    <dbReference type="NCBI Taxonomy" id="1548207"/>
    <lineage>
        <taxon>Bacteria</taxon>
        <taxon>Pseudomonadati</taxon>
        <taxon>Verrucomicrobiota</taxon>
        <taxon>Opitutia</taxon>
        <taxon>Opitutales</taxon>
        <taxon>Opitutaceae</taxon>
        <taxon>Cephaloticoccus</taxon>
    </lineage>
</organism>
<dbReference type="Proteomes" id="UP000070058">
    <property type="component" value="Unassembled WGS sequence"/>
</dbReference>
<feature type="transmembrane region" description="Helical" evidence="10">
    <location>
        <begin position="188"/>
        <end position="213"/>
    </location>
</feature>
<feature type="transmembrane region" description="Helical" evidence="10">
    <location>
        <begin position="278"/>
        <end position="303"/>
    </location>
</feature>
<feature type="transmembrane region" description="Helical" evidence="10">
    <location>
        <begin position="315"/>
        <end position="338"/>
    </location>
</feature>
<proteinExistence type="predicted"/>
<keyword evidence="4" id="KW-1003">Cell membrane</keyword>
<evidence type="ECO:0000256" key="3">
    <source>
        <dbReference type="ARBA" id="ARBA00022449"/>
    </source>
</evidence>
<feature type="transmembrane region" description="Helical" evidence="10">
    <location>
        <begin position="12"/>
        <end position="30"/>
    </location>
</feature>
<dbReference type="AlphaFoldDB" id="A0A139SL89"/>
<dbReference type="GO" id="GO:0042910">
    <property type="term" value="F:xenobiotic transmembrane transporter activity"/>
    <property type="evidence" value="ECO:0007669"/>
    <property type="project" value="InterPro"/>
</dbReference>
<keyword evidence="8 10" id="KW-0472">Membrane</keyword>
<dbReference type="Pfam" id="PF01554">
    <property type="entry name" value="MatE"/>
    <property type="match status" value="2"/>
</dbReference>
<feature type="transmembrane region" description="Helical" evidence="10">
    <location>
        <begin position="128"/>
        <end position="148"/>
    </location>
</feature>
<dbReference type="GO" id="GO:0005886">
    <property type="term" value="C:plasma membrane"/>
    <property type="evidence" value="ECO:0007669"/>
    <property type="project" value="UniProtKB-SubCell"/>
</dbReference>
<dbReference type="PIRSF" id="PIRSF006603">
    <property type="entry name" value="DinF"/>
    <property type="match status" value="1"/>
</dbReference>
<protein>
    <recommendedName>
        <fullName evidence="9">Multidrug-efflux transporter</fullName>
    </recommendedName>
</protein>
<evidence type="ECO:0000256" key="1">
    <source>
        <dbReference type="ARBA" id="ARBA00004651"/>
    </source>
</evidence>
<dbReference type="EMBL" id="LSZQ01000050">
    <property type="protein sequence ID" value="KXU35326.1"/>
    <property type="molecule type" value="Genomic_DNA"/>
</dbReference>
<reference evidence="12" key="1">
    <citation type="submission" date="2016-02" db="EMBL/GenBank/DDBJ databases">
        <authorList>
            <person name="Sanders J.G."/>
            <person name="Lin J.Y."/>
            <person name="Wertz J.T."/>
            <person name="Russell J.A."/>
            <person name="Moreau C.S."/>
            <person name="Powell S."/>
        </authorList>
    </citation>
    <scope>NUCLEOTIDE SEQUENCE [LARGE SCALE GENOMIC DNA]</scope>
    <source>
        <strain evidence="12">CAG34</strain>
    </source>
</reference>
<keyword evidence="5 10" id="KW-0812">Transmembrane</keyword>
<evidence type="ECO:0000256" key="7">
    <source>
        <dbReference type="ARBA" id="ARBA00023065"/>
    </source>
</evidence>
<comment type="subcellular location">
    <subcellularLocation>
        <location evidence="1">Cell membrane</location>
        <topology evidence="1">Multi-pass membrane protein</topology>
    </subcellularLocation>
</comment>
<sequence>MNLRLILKELRPTLALAFPIIVGQLSQMLMGVADSVMVGRLGAVPLAASAFVGVLFTAGFMVGIGILASVSVLVARTHGAKQSRECAEYVRHGMWLALFLSVAGCALLFALIPWLGHFGQPPEVLAAVRPYLELIAVSLVPTLLFQVLRQFSEAVGHPWAGMVILLSSVALNVLLNWILIYGNWGAPALGLAGAGWATLAARIVSLVALWWWLSGRETFRAEWPGKAGGGHRLRAELRASASAPHVGEPRSGSTAGRDLSENSAWFARLSWSHLREMLALGVPVAVQLVFEGGAFAMASLMMGWIGTVPLAANQIALNCSGFTFTIPLGLSIALAMRVGRTVGEGQRGALRPIVIGAQAVGAGYALCSLIAFVLAGRLIASGFTPDLPVVELATRLLIVAAVFQLFDGGQVIASGGLRGLADVKVPTVIIGVVYWVIGMPAAYVFGVRLLEPLHVWVGLACALSLASILLTRRLYVRIGQMERAA</sequence>
<feature type="transmembrane region" description="Helical" evidence="10">
    <location>
        <begin position="50"/>
        <end position="74"/>
    </location>
</feature>
<feature type="transmembrane region" description="Helical" evidence="10">
    <location>
        <begin position="359"/>
        <end position="380"/>
    </location>
</feature>
<name>A0A139SL89_9BACT</name>
<dbReference type="InterPro" id="IPR048279">
    <property type="entry name" value="MdtK-like"/>
</dbReference>
<dbReference type="STRING" id="1548207.AXK11_06630"/>
<evidence type="ECO:0000256" key="2">
    <source>
        <dbReference type="ARBA" id="ARBA00022448"/>
    </source>
</evidence>
<keyword evidence="2" id="KW-0813">Transport</keyword>
<dbReference type="InterPro" id="IPR050222">
    <property type="entry name" value="MATE_MdtK"/>
</dbReference>
<evidence type="ECO:0000256" key="6">
    <source>
        <dbReference type="ARBA" id="ARBA00022989"/>
    </source>
</evidence>
<feature type="transmembrane region" description="Helical" evidence="10">
    <location>
        <begin position="392"/>
        <end position="413"/>
    </location>
</feature>
<feature type="transmembrane region" description="Helical" evidence="10">
    <location>
        <begin position="95"/>
        <end position="116"/>
    </location>
</feature>
<keyword evidence="12" id="KW-1185">Reference proteome</keyword>
<dbReference type="PANTHER" id="PTHR43298:SF2">
    <property type="entry name" value="FMN_FAD EXPORTER YEEO-RELATED"/>
    <property type="match status" value="1"/>
</dbReference>
<comment type="caution">
    <text evidence="11">The sequence shown here is derived from an EMBL/GenBank/DDBJ whole genome shotgun (WGS) entry which is preliminary data.</text>
</comment>
<keyword evidence="7" id="KW-0406">Ion transport</keyword>
<evidence type="ECO:0000256" key="9">
    <source>
        <dbReference type="ARBA" id="ARBA00031636"/>
    </source>
</evidence>
<dbReference type="GO" id="GO:0015297">
    <property type="term" value="F:antiporter activity"/>
    <property type="evidence" value="ECO:0007669"/>
    <property type="project" value="UniProtKB-KW"/>
</dbReference>
<dbReference type="GO" id="GO:0006811">
    <property type="term" value="P:monoatomic ion transport"/>
    <property type="evidence" value="ECO:0007669"/>
    <property type="project" value="UniProtKB-KW"/>
</dbReference>
<gene>
    <name evidence="11" type="ORF">AXK11_06630</name>
</gene>